<dbReference type="InterPro" id="IPR036568">
    <property type="entry name" value="GGCT-like_sf"/>
</dbReference>
<reference evidence="5" key="1">
    <citation type="submission" date="2020-11" db="EMBL/GenBank/DDBJ databases">
        <authorList>
            <person name="Whitehead M."/>
        </authorList>
    </citation>
    <scope>NUCLEOTIDE SEQUENCE</scope>
    <source>
        <strain evidence="5">EGII</strain>
    </source>
</reference>
<organism evidence="5 6">
    <name type="scientific">Ceratitis capitata</name>
    <name type="common">Mediterranean fruit fly</name>
    <name type="synonym">Tephritis capitata</name>
    <dbReference type="NCBI Taxonomy" id="7213"/>
    <lineage>
        <taxon>Eukaryota</taxon>
        <taxon>Metazoa</taxon>
        <taxon>Ecdysozoa</taxon>
        <taxon>Arthropoda</taxon>
        <taxon>Hexapoda</taxon>
        <taxon>Insecta</taxon>
        <taxon>Pterygota</taxon>
        <taxon>Neoptera</taxon>
        <taxon>Endopterygota</taxon>
        <taxon>Diptera</taxon>
        <taxon>Brachycera</taxon>
        <taxon>Muscomorpha</taxon>
        <taxon>Tephritoidea</taxon>
        <taxon>Tephritidae</taxon>
        <taxon>Ceratitis</taxon>
        <taxon>Ceratitis</taxon>
    </lineage>
</organism>
<evidence type="ECO:0000256" key="2">
    <source>
        <dbReference type="PIRSR" id="PIRSR639126-1"/>
    </source>
</evidence>
<proteinExistence type="inferred from homology"/>
<dbReference type="EMBL" id="CAJHJT010000056">
    <property type="protein sequence ID" value="CAD7014962.1"/>
    <property type="molecule type" value="Genomic_DNA"/>
</dbReference>
<dbReference type="InterPro" id="IPR013024">
    <property type="entry name" value="GGCT-like"/>
</dbReference>
<dbReference type="InterPro" id="IPR009288">
    <property type="entry name" value="AIG2-like_dom"/>
</dbReference>
<dbReference type="GO" id="GO:0061929">
    <property type="term" value="F:gamma-glutamylaminecyclotransferase activity"/>
    <property type="evidence" value="ECO:0007669"/>
    <property type="project" value="InterPro"/>
</dbReference>
<dbReference type="PANTHER" id="PTHR12510">
    <property type="entry name" value="TROPONIN C-AKIN-1 PROTEIN"/>
    <property type="match status" value="1"/>
</dbReference>
<evidence type="ECO:0000313" key="5">
    <source>
        <dbReference type="EMBL" id="CAD7014962.1"/>
    </source>
</evidence>
<comment type="caution">
    <text evidence="5">The sequence shown here is derived from an EMBL/GenBank/DDBJ whole genome shotgun (WGS) entry which is preliminary data.</text>
</comment>
<dbReference type="InterPro" id="IPR039126">
    <property type="entry name" value="GGACT"/>
</dbReference>
<evidence type="ECO:0000259" key="4">
    <source>
        <dbReference type="Pfam" id="PF06094"/>
    </source>
</evidence>
<dbReference type="OrthoDB" id="113620at2759"/>
<dbReference type="Proteomes" id="UP000606786">
    <property type="component" value="Unassembled WGS sequence"/>
</dbReference>
<evidence type="ECO:0000256" key="1">
    <source>
        <dbReference type="ARBA" id="ARBA00008861"/>
    </source>
</evidence>
<sequence>MKNGFYNQQRLEHVTTKLYSYTMTSKMTGNLIKVFVYGTLKRGEPNHYWLTNSENGFSRFLCEARTVQKFPLVIGTRYNIPFLLNKPGLGHNICGEVYEVDSKMFSNLDVLEDYPNYYDREIQQVKSKDNESIDCWLYLIKEFPENLLSKCHLESYHNTEAQPYCESYLDSTKSDM</sequence>
<comment type="similarity">
    <text evidence="1 3">Belongs to the gamma-glutamylcyclotransferase family.</text>
</comment>
<dbReference type="AlphaFoldDB" id="A0A811VLK4"/>
<evidence type="ECO:0000256" key="3">
    <source>
        <dbReference type="RuleBase" id="RU367036"/>
    </source>
</evidence>
<dbReference type="Pfam" id="PF06094">
    <property type="entry name" value="GGACT"/>
    <property type="match status" value="1"/>
</dbReference>
<name>A0A811VLK4_CERCA</name>
<accession>A0A811VLK4</accession>
<dbReference type="GO" id="GO:0005829">
    <property type="term" value="C:cytosol"/>
    <property type="evidence" value="ECO:0007669"/>
    <property type="project" value="TreeGrafter"/>
</dbReference>
<dbReference type="CDD" id="cd06661">
    <property type="entry name" value="GGCT_like"/>
    <property type="match status" value="1"/>
</dbReference>
<evidence type="ECO:0000313" key="6">
    <source>
        <dbReference type="Proteomes" id="UP000606786"/>
    </source>
</evidence>
<keyword evidence="6" id="KW-1185">Reference proteome</keyword>
<protein>
    <recommendedName>
        <fullName evidence="3">Gamma-glutamylcyclotransferase family protein</fullName>
    </recommendedName>
</protein>
<dbReference type="PANTHER" id="PTHR12510:SF4">
    <property type="entry name" value="GAMMA-GLUTAMYLAMINECYCLOTRANSFERASE"/>
    <property type="match status" value="1"/>
</dbReference>
<gene>
    <name evidence="5" type="ORF">CCAP1982_LOCUS22924</name>
</gene>
<feature type="active site" description="Proton acceptor" evidence="2">
    <location>
        <position position="112"/>
    </location>
</feature>
<feature type="domain" description="Gamma-glutamylcyclotransferase AIG2-like" evidence="4">
    <location>
        <begin position="34"/>
        <end position="152"/>
    </location>
</feature>
<dbReference type="SUPFAM" id="SSF110857">
    <property type="entry name" value="Gamma-glutamyl cyclotransferase-like"/>
    <property type="match status" value="1"/>
</dbReference>
<dbReference type="Gene3D" id="3.10.490.10">
    <property type="entry name" value="Gamma-glutamyl cyclotransferase-like"/>
    <property type="match status" value="1"/>
</dbReference>